<dbReference type="Proteomes" id="UP001221142">
    <property type="component" value="Unassembled WGS sequence"/>
</dbReference>
<keyword evidence="1" id="KW-0732">Signal</keyword>
<comment type="caution">
    <text evidence="3">The sequence shown here is derived from an EMBL/GenBank/DDBJ whole genome shotgun (WGS) entry which is preliminary data.</text>
</comment>
<sequence>MSVALTLLASLAISATAAPILPNSAAPQPYVENAITAQFFNQQFAAMAETDPCTGNQTACVNGAFAMCVEDEWVITPCASGLVCAAVPQSSTVGYVLSCDTTADIEQHFAFAGIDSGLGNATGNATTSALPVAPTASANATLAPVRRFHPRQLSVNVRASFFIFETD</sequence>
<feature type="signal peptide" evidence="1">
    <location>
        <begin position="1"/>
        <end position="17"/>
    </location>
</feature>
<protein>
    <recommendedName>
        <fullName evidence="2">Carbohydrate-binding module family 19 domain-containing protein</fullName>
    </recommendedName>
</protein>
<evidence type="ECO:0000313" key="4">
    <source>
        <dbReference type="Proteomes" id="UP001221142"/>
    </source>
</evidence>
<evidence type="ECO:0000256" key="1">
    <source>
        <dbReference type="SAM" id="SignalP"/>
    </source>
</evidence>
<dbReference type="EMBL" id="JARKIF010000006">
    <property type="protein sequence ID" value="KAJ7636966.1"/>
    <property type="molecule type" value="Genomic_DNA"/>
</dbReference>
<evidence type="ECO:0000313" key="3">
    <source>
        <dbReference type="EMBL" id="KAJ7636966.1"/>
    </source>
</evidence>
<feature type="chain" id="PRO_5041925816" description="Carbohydrate-binding module family 19 domain-containing protein" evidence="1">
    <location>
        <begin position="18"/>
        <end position="167"/>
    </location>
</feature>
<dbReference type="InterPro" id="IPR005089">
    <property type="entry name" value="CBM19"/>
</dbReference>
<keyword evidence="4" id="KW-1185">Reference proteome</keyword>
<dbReference type="GO" id="GO:0006032">
    <property type="term" value="P:chitin catabolic process"/>
    <property type="evidence" value="ECO:0007669"/>
    <property type="project" value="InterPro"/>
</dbReference>
<organism evidence="3 4">
    <name type="scientific">Roridomyces roridus</name>
    <dbReference type="NCBI Taxonomy" id="1738132"/>
    <lineage>
        <taxon>Eukaryota</taxon>
        <taxon>Fungi</taxon>
        <taxon>Dikarya</taxon>
        <taxon>Basidiomycota</taxon>
        <taxon>Agaricomycotina</taxon>
        <taxon>Agaricomycetes</taxon>
        <taxon>Agaricomycetidae</taxon>
        <taxon>Agaricales</taxon>
        <taxon>Marasmiineae</taxon>
        <taxon>Mycenaceae</taxon>
        <taxon>Roridomyces</taxon>
    </lineage>
</organism>
<dbReference type="AlphaFoldDB" id="A0AAD7C2L6"/>
<proteinExistence type="predicted"/>
<reference evidence="3" key="1">
    <citation type="submission" date="2023-03" db="EMBL/GenBank/DDBJ databases">
        <title>Massive genome expansion in bonnet fungi (Mycena s.s.) driven by repeated elements and novel gene families across ecological guilds.</title>
        <authorList>
            <consortium name="Lawrence Berkeley National Laboratory"/>
            <person name="Harder C.B."/>
            <person name="Miyauchi S."/>
            <person name="Viragh M."/>
            <person name="Kuo A."/>
            <person name="Thoen E."/>
            <person name="Andreopoulos B."/>
            <person name="Lu D."/>
            <person name="Skrede I."/>
            <person name="Drula E."/>
            <person name="Henrissat B."/>
            <person name="Morin E."/>
            <person name="Kohler A."/>
            <person name="Barry K."/>
            <person name="LaButti K."/>
            <person name="Morin E."/>
            <person name="Salamov A."/>
            <person name="Lipzen A."/>
            <person name="Mereny Z."/>
            <person name="Hegedus B."/>
            <person name="Baldrian P."/>
            <person name="Stursova M."/>
            <person name="Weitz H."/>
            <person name="Taylor A."/>
            <person name="Grigoriev I.V."/>
            <person name="Nagy L.G."/>
            <person name="Martin F."/>
            <person name="Kauserud H."/>
        </authorList>
    </citation>
    <scope>NUCLEOTIDE SEQUENCE</scope>
    <source>
        <strain evidence="3">9284</strain>
    </source>
</reference>
<accession>A0AAD7C2L6</accession>
<evidence type="ECO:0000259" key="2">
    <source>
        <dbReference type="Pfam" id="PF03427"/>
    </source>
</evidence>
<dbReference type="GO" id="GO:0008061">
    <property type="term" value="F:chitin binding"/>
    <property type="evidence" value="ECO:0007669"/>
    <property type="project" value="InterPro"/>
</dbReference>
<feature type="domain" description="Carbohydrate-binding module family 19" evidence="2">
    <location>
        <begin position="48"/>
        <end position="86"/>
    </location>
</feature>
<gene>
    <name evidence="3" type="ORF">FB45DRAFT_907905</name>
</gene>
<dbReference type="Pfam" id="PF03427">
    <property type="entry name" value="CBM_19"/>
    <property type="match status" value="1"/>
</dbReference>
<name>A0AAD7C2L6_9AGAR</name>